<proteinExistence type="predicted"/>
<dbReference type="Proteomes" id="UP000054558">
    <property type="component" value="Unassembled WGS sequence"/>
</dbReference>
<sequence>MADSETTPAKQAEIEAAPFDKPLLSPGGARQLLCAVDGSEGSKAAFRFVLEKMTLPERGDRIILFQACRRVDRELVEPGTHSYQTRDFFTADLGFIDDGHRKSAQAERERQALKQLGELVKLADVPCETVVVTGDPRDEIPRYVAKHPVDIVVVGSRGLGTVKRLFLGSVSCDLVRHLSVPVIVVPPPSAAKAVN</sequence>
<name>A0A1Y1I5H0_KLENI</name>
<gene>
    <name evidence="2" type="ORF">KFL_001700220</name>
</gene>
<dbReference type="OrthoDB" id="843225at2759"/>
<feature type="domain" description="UspA" evidence="1">
    <location>
        <begin position="30"/>
        <end position="186"/>
    </location>
</feature>
<evidence type="ECO:0000259" key="1">
    <source>
        <dbReference type="Pfam" id="PF00582"/>
    </source>
</evidence>
<dbReference type="InterPro" id="IPR006015">
    <property type="entry name" value="Universal_stress_UspA"/>
</dbReference>
<dbReference type="InterPro" id="IPR006016">
    <property type="entry name" value="UspA"/>
</dbReference>
<organism evidence="2 3">
    <name type="scientific">Klebsormidium nitens</name>
    <name type="common">Green alga</name>
    <name type="synonym">Ulothrix nitens</name>
    <dbReference type="NCBI Taxonomy" id="105231"/>
    <lineage>
        <taxon>Eukaryota</taxon>
        <taxon>Viridiplantae</taxon>
        <taxon>Streptophyta</taxon>
        <taxon>Klebsormidiophyceae</taxon>
        <taxon>Klebsormidiales</taxon>
        <taxon>Klebsormidiaceae</taxon>
        <taxon>Klebsormidium</taxon>
    </lineage>
</organism>
<protein>
    <submittedName>
        <fullName evidence="2">Universal stress protein family protein</fullName>
    </submittedName>
</protein>
<dbReference type="InterPro" id="IPR014729">
    <property type="entry name" value="Rossmann-like_a/b/a_fold"/>
</dbReference>
<dbReference type="Gene3D" id="3.40.50.620">
    <property type="entry name" value="HUPs"/>
    <property type="match status" value="1"/>
</dbReference>
<dbReference type="PANTHER" id="PTHR31964:SF144">
    <property type="entry name" value="USPA DOMAIN-CONTAINING PROTEIN"/>
    <property type="match status" value="1"/>
</dbReference>
<dbReference type="PRINTS" id="PR01438">
    <property type="entry name" value="UNVRSLSTRESS"/>
</dbReference>
<reference evidence="2 3" key="1">
    <citation type="journal article" date="2014" name="Nat. Commun.">
        <title>Klebsormidium flaccidum genome reveals primary factors for plant terrestrial adaptation.</title>
        <authorList>
            <person name="Hori K."/>
            <person name="Maruyama F."/>
            <person name="Fujisawa T."/>
            <person name="Togashi T."/>
            <person name="Yamamoto N."/>
            <person name="Seo M."/>
            <person name="Sato S."/>
            <person name="Yamada T."/>
            <person name="Mori H."/>
            <person name="Tajima N."/>
            <person name="Moriyama T."/>
            <person name="Ikeuchi M."/>
            <person name="Watanabe M."/>
            <person name="Wada H."/>
            <person name="Kobayashi K."/>
            <person name="Saito M."/>
            <person name="Masuda T."/>
            <person name="Sasaki-Sekimoto Y."/>
            <person name="Mashiguchi K."/>
            <person name="Awai K."/>
            <person name="Shimojima M."/>
            <person name="Masuda S."/>
            <person name="Iwai M."/>
            <person name="Nobusawa T."/>
            <person name="Narise T."/>
            <person name="Kondo S."/>
            <person name="Saito H."/>
            <person name="Sato R."/>
            <person name="Murakawa M."/>
            <person name="Ihara Y."/>
            <person name="Oshima-Yamada Y."/>
            <person name="Ohtaka K."/>
            <person name="Satoh M."/>
            <person name="Sonobe K."/>
            <person name="Ishii M."/>
            <person name="Ohtani R."/>
            <person name="Kanamori-Sato M."/>
            <person name="Honoki R."/>
            <person name="Miyazaki D."/>
            <person name="Mochizuki H."/>
            <person name="Umetsu J."/>
            <person name="Higashi K."/>
            <person name="Shibata D."/>
            <person name="Kamiya Y."/>
            <person name="Sato N."/>
            <person name="Nakamura Y."/>
            <person name="Tabata S."/>
            <person name="Ida S."/>
            <person name="Kurokawa K."/>
            <person name="Ohta H."/>
        </authorList>
    </citation>
    <scope>NUCLEOTIDE SEQUENCE [LARGE SCALE GENOMIC DNA]</scope>
    <source>
        <strain evidence="2 3">NIES-2285</strain>
    </source>
</reference>
<dbReference type="EMBL" id="DF237119">
    <property type="protein sequence ID" value="GAQ83967.1"/>
    <property type="molecule type" value="Genomic_DNA"/>
</dbReference>
<evidence type="ECO:0000313" key="2">
    <source>
        <dbReference type="EMBL" id="GAQ83967.1"/>
    </source>
</evidence>
<dbReference type="CDD" id="cd23659">
    <property type="entry name" value="USP_At3g01520-like"/>
    <property type="match status" value="1"/>
</dbReference>
<dbReference type="AlphaFoldDB" id="A0A1Y1I5H0"/>
<dbReference type="OMA" id="ATELMMD"/>
<dbReference type="SUPFAM" id="SSF52402">
    <property type="entry name" value="Adenine nucleotide alpha hydrolases-like"/>
    <property type="match status" value="1"/>
</dbReference>
<keyword evidence="3" id="KW-1185">Reference proteome</keyword>
<dbReference type="Pfam" id="PF00582">
    <property type="entry name" value="Usp"/>
    <property type="match status" value="1"/>
</dbReference>
<dbReference type="PANTHER" id="PTHR31964">
    <property type="entry name" value="ADENINE NUCLEOTIDE ALPHA HYDROLASES-LIKE SUPERFAMILY PROTEIN"/>
    <property type="match status" value="1"/>
</dbReference>
<accession>A0A1Y1I5H0</accession>
<evidence type="ECO:0000313" key="3">
    <source>
        <dbReference type="Proteomes" id="UP000054558"/>
    </source>
</evidence>